<evidence type="ECO:0000256" key="1">
    <source>
        <dbReference type="ARBA" id="ARBA00022737"/>
    </source>
</evidence>
<name>A0AAN9GKU6_9CAEN</name>
<keyword evidence="3" id="KW-0472">Membrane</keyword>
<comment type="caution">
    <text evidence="5">The sequence shown here is derived from an EMBL/GenBank/DDBJ whole genome shotgun (WGS) entry which is preliminary data.</text>
</comment>
<dbReference type="SMART" id="SM00239">
    <property type="entry name" value="C2"/>
    <property type="match status" value="1"/>
</dbReference>
<dbReference type="GO" id="GO:0070382">
    <property type="term" value="C:exocytic vesicle"/>
    <property type="evidence" value="ECO:0007669"/>
    <property type="project" value="TreeGrafter"/>
</dbReference>
<dbReference type="InterPro" id="IPR000008">
    <property type="entry name" value="C2_dom"/>
</dbReference>
<gene>
    <name evidence="5" type="ORF">V1264_011739</name>
</gene>
<organism evidence="5 6">
    <name type="scientific">Littorina saxatilis</name>
    <dbReference type="NCBI Taxonomy" id="31220"/>
    <lineage>
        <taxon>Eukaryota</taxon>
        <taxon>Metazoa</taxon>
        <taxon>Spiralia</taxon>
        <taxon>Lophotrochozoa</taxon>
        <taxon>Mollusca</taxon>
        <taxon>Gastropoda</taxon>
        <taxon>Caenogastropoda</taxon>
        <taxon>Littorinimorpha</taxon>
        <taxon>Littorinoidea</taxon>
        <taxon>Littorinidae</taxon>
        <taxon>Littorina</taxon>
    </lineage>
</organism>
<proteinExistence type="predicted"/>
<dbReference type="InterPro" id="IPR047897">
    <property type="entry name" value="Synaptotagmin-15/17_C2A"/>
</dbReference>
<feature type="region of interest" description="Disordered" evidence="2">
    <location>
        <begin position="102"/>
        <end position="121"/>
    </location>
</feature>
<dbReference type="GO" id="GO:0001786">
    <property type="term" value="F:phosphatidylserine binding"/>
    <property type="evidence" value="ECO:0007669"/>
    <property type="project" value="TreeGrafter"/>
</dbReference>
<dbReference type="EMBL" id="JBAMIC010000002">
    <property type="protein sequence ID" value="KAK7112262.1"/>
    <property type="molecule type" value="Genomic_DNA"/>
</dbReference>
<keyword evidence="1" id="KW-0677">Repeat</keyword>
<dbReference type="AlphaFoldDB" id="A0AAN9GKU6"/>
<dbReference type="GO" id="GO:0005544">
    <property type="term" value="F:calcium-dependent phospholipid binding"/>
    <property type="evidence" value="ECO:0007669"/>
    <property type="project" value="TreeGrafter"/>
</dbReference>
<keyword evidence="6" id="KW-1185">Reference proteome</keyword>
<feature type="domain" description="C2" evidence="4">
    <location>
        <begin position="288"/>
        <end position="428"/>
    </location>
</feature>
<feature type="domain" description="C2" evidence="4">
    <location>
        <begin position="157"/>
        <end position="277"/>
    </location>
</feature>
<dbReference type="GO" id="GO:0017156">
    <property type="term" value="P:calcium-ion regulated exocytosis"/>
    <property type="evidence" value="ECO:0007669"/>
    <property type="project" value="TreeGrafter"/>
</dbReference>
<sequence>MGSSWLPEDAEGKTLALVLGCGAAVLLLLVVVVVVWTRRRRRKPFDISLEDINNDPISVKSAPTSRTPSPKLPKRLSCPDAFQFPKQSLLVRSMTVDRVPDFTLPPERVQPRANGEKGANTTPLQYQQSLIGSLQPDLYSHSSSFSEEEDNYLPMSTYGRLWYSIVYDAAVEQLNVTLIKVKDLPGRGSHRFPRDPYVKIFLLPDDRTCRTSKVRKRTLSPIFNENFVFQVSEDDIKNRVLRFSVYDVDKRKVRHSLGHVIVPLRDVDLGHVDTYWSDLEPMTQALSSLGEIQMSLCYNPQTEKIKIGVMKARNLKHADFDQDTRFYLRVQLFYGRKIHRTKRTGSRGASVEMDMNESLSFSVAGKQMDSCRLEAALMMTAQRNGGMLTHDVEYGRVVMGPFMYARGEELIHWQEMQAQPRVPITRWHALTSNVSHD</sequence>
<keyword evidence="3" id="KW-0812">Transmembrane</keyword>
<dbReference type="GO" id="GO:0005886">
    <property type="term" value="C:plasma membrane"/>
    <property type="evidence" value="ECO:0007669"/>
    <property type="project" value="TreeGrafter"/>
</dbReference>
<protein>
    <recommendedName>
        <fullName evidence="4">C2 domain-containing protein</fullName>
    </recommendedName>
</protein>
<evidence type="ECO:0000256" key="3">
    <source>
        <dbReference type="SAM" id="Phobius"/>
    </source>
</evidence>
<dbReference type="GO" id="GO:0005509">
    <property type="term" value="F:calcium ion binding"/>
    <property type="evidence" value="ECO:0007669"/>
    <property type="project" value="TreeGrafter"/>
</dbReference>
<accession>A0AAN9GKU6</accession>
<dbReference type="GO" id="GO:0030276">
    <property type="term" value="F:clathrin binding"/>
    <property type="evidence" value="ECO:0007669"/>
    <property type="project" value="TreeGrafter"/>
</dbReference>
<dbReference type="GO" id="GO:0000149">
    <property type="term" value="F:SNARE binding"/>
    <property type="evidence" value="ECO:0007669"/>
    <property type="project" value="TreeGrafter"/>
</dbReference>
<reference evidence="5 6" key="1">
    <citation type="submission" date="2024-02" db="EMBL/GenBank/DDBJ databases">
        <title>Chromosome-scale genome assembly of the rough periwinkle Littorina saxatilis.</title>
        <authorList>
            <person name="De Jode A."/>
            <person name="Faria R."/>
            <person name="Formenti G."/>
            <person name="Sims Y."/>
            <person name="Smith T.P."/>
            <person name="Tracey A."/>
            <person name="Wood J.M.D."/>
            <person name="Zagrodzka Z.B."/>
            <person name="Johannesson K."/>
            <person name="Butlin R.K."/>
            <person name="Leder E.H."/>
        </authorList>
    </citation>
    <scope>NUCLEOTIDE SEQUENCE [LARGE SCALE GENOMIC DNA]</scope>
    <source>
        <strain evidence="5">Snail1</strain>
        <tissue evidence="5">Muscle</tissue>
    </source>
</reference>
<dbReference type="PANTHER" id="PTHR10024:SF377">
    <property type="entry name" value="SYNAPTOTAGMIN-15-LIKE ISOFORM X1"/>
    <property type="match status" value="1"/>
</dbReference>
<dbReference type="InterPro" id="IPR035892">
    <property type="entry name" value="C2_domain_sf"/>
</dbReference>
<keyword evidence="3" id="KW-1133">Transmembrane helix</keyword>
<dbReference type="SUPFAM" id="SSF49562">
    <property type="entry name" value="C2 domain (Calcium/lipid-binding domain, CaLB)"/>
    <property type="match status" value="2"/>
</dbReference>
<evidence type="ECO:0000256" key="2">
    <source>
        <dbReference type="SAM" id="MobiDB-lite"/>
    </source>
</evidence>
<dbReference type="Proteomes" id="UP001374579">
    <property type="component" value="Unassembled WGS sequence"/>
</dbReference>
<dbReference type="FunFam" id="2.60.40.150:FF:000237">
    <property type="entry name" value="Synaptotagmin 15"/>
    <property type="match status" value="1"/>
</dbReference>
<dbReference type="Pfam" id="PF00168">
    <property type="entry name" value="C2"/>
    <property type="match status" value="2"/>
</dbReference>
<dbReference type="Gene3D" id="2.60.40.150">
    <property type="entry name" value="C2 domain"/>
    <property type="match status" value="2"/>
</dbReference>
<evidence type="ECO:0000313" key="6">
    <source>
        <dbReference type="Proteomes" id="UP001374579"/>
    </source>
</evidence>
<evidence type="ECO:0000313" key="5">
    <source>
        <dbReference type="EMBL" id="KAK7112262.1"/>
    </source>
</evidence>
<evidence type="ECO:0000259" key="4">
    <source>
        <dbReference type="PROSITE" id="PS50004"/>
    </source>
</evidence>
<feature type="transmembrane region" description="Helical" evidence="3">
    <location>
        <begin position="15"/>
        <end position="36"/>
    </location>
</feature>
<dbReference type="PANTHER" id="PTHR10024">
    <property type="entry name" value="SYNAPTOTAGMIN"/>
    <property type="match status" value="1"/>
</dbReference>
<dbReference type="CDD" id="cd08390">
    <property type="entry name" value="C2A_Synaptotagmin-15-17"/>
    <property type="match status" value="1"/>
</dbReference>
<dbReference type="PROSITE" id="PS50004">
    <property type="entry name" value="C2"/>
    <property type="match status" value="2"/>
</dbReference>